<sequence length="118" mass="12403">MQQLLWLETLLKATGGAVLLLLPLTACRILGLPKPQTGFWPRLLGALLLGVAAASYAEGVGWRGIGPTGLILINFISASAIFALLVLQRAAETARGRLVLSVLAGLLVLLSLLEIAHI</sequence>
<evidence type="ECO:0000313" key="3">
    <source>
        <dbReference type="Proteomes" id="UP000033187"/>
    </source>
</evidence>
<feature type="transmembrane region" description="Helical" evidence="1">
    <location>
        <begin position="98"/>
        <end position="116"/>
    </location>
</feature>
<keyword evidence="1" id="KW-1133">Transmembrane helix</keyword>
<evidence type="ECO:0000256" key="1">
    <source>
        <dbReference type="SAM" id="Phobius"/>
    </source>
</evidence>
<evidence type="ECO:0000313" key="2">
    <source>
        <dbReference type="EMBL" id="CPR21311.1"/>
    </source>
</evidence>
<dbReference type="EMBL" id="LN829119">
    <property type="protein sequence ID" value="CPR21311.1"/>
    <property type="molecule type" value="Genomic_DNA"/>
</dbReference>
<gene>
    <name evidence="2" type="ORF">YBN1229_v1_2993</name>
</gene>
<feature type="transmembrane region" description="Helical" evidence="1">
    <location>
        <begin position="6"/>
        <end position="27"/>
    </location>
</feature>
<protein>
    <submittedName>
        <fullName evidence="2">ABC transporter permease</fullName>
    </submittedName>
</protein>
<reference evidence="3" key="1">
    <citation type="submission" date="2015-02" db="EMBL/GenBank/DDBJ databases">
        <authorList>
            <person name="Chooi Y.-H."/>
        </authorList>
    </citation>
    <scope>NUCLEOTIDE SEQUENCE [LARGE SCALE GENOMIC DNA]</scope>
    <source>
        <strain evidence="3">strain Y</strain>
    </source>
</reference>
<dbReference type="KEGG" id="fiy:BN1229_v1_2993"/>
<keyword evidence="1" id="KW-0812">Transmembrane</keyword>
<dbReference type="KEGG" id="fil:BN1229_v1_2923"/>
<keyword evidence="1" id="KW-0472">Membrane</keyword>
<name>A0A0D6JIU3_9HYPH</name>
<dbReference type="Proteomes" id="UP000033187">
    <property type="component" value="Chromosome 1"/>
</dbReference>
<accession>A0A0D6JIU3</accession>
<dbReference type="AlphaFoldDB" id="A0A0D6JIU3"/>
<proteinExistence type="predicted"/>
<feature type="transmembrane region" description="Helical" evidence="1">
    <location>
        <begin position="69"/>
        <end position="86"/>
    </location>
</feature>
<dbReference type="RefSeq" id="WP_046478686.1">
    <property type="nucleotide sequence ID" value="NZ_LN829118.1"/>
</dbReference>
<organism evidence="2 3">
    <name type="scientific">Candidatus Filomicrobium marinum</name>
    <dbReference type="NCBI Taxonomy" id="1608628"/>
    <lineage>
        <taxon>Bacteria</taxon>
        <taxon>Pseudomonadati</taxon>
        <taxon>Pseudomonadota</taxon>
        <taxon>Alphaproteobacteria</taxon>
        <taxon>Hyphomicrobiales</taxon>
        <taxon>Hyphomicrobiaceae</taxon>
        <taxon>Filomicrobium</taxon>
    </lineage>
</organism>
<feature type="transmembrane region" description="Helical" evidence="1">
    <location>
        <begin position="39"/>
        <end position="57"/>
    </location>
</feature>
<keyword evidence="3" id="KW-1185">Reference proteome</keyword>